<evidence type="ECO:0000313" key="2">
    <source>
        <dbReference type="Proteomes" id="UP001451303"/>
    </source>
</evidence>
<dbReference type="InterPro" id="IPR002220">
    <property type="entry name" value="DapA-like"/>
</dbReference>
<dbReference type="SMART" id="SM01130">
    <property type="entry name" value="DHDPS"/>
    <property type="match status" value="1"/>
</dbReference>
<dbReference type="CDD" id="cd00408">
    <property type="entry name" value="DHDPS-like"/>
    <property type="match status" value="1"/>
</dbReference>
<name>A0ABR3D9P9_NEUIN</name>
<gene>
    <name evidence="1" type="ORF">QR685DRAFT_526429</name>
</gene>
<dbReference type="InterPro" id="IPR013785">
    <property type="entry name" value="Aldolase_TIM"/>
</dbReference>
<dbReference type="Proteomes" id="UP001451303">
    <property type="component" value="Unassembled WGS sequence"/>
</dbReference>
<reference evidence="1 2" key="1">
    <citation type="submission" date="2023-09" db="EMBL/GenBank/DDBJ databases">
        <title>Multi-omics analysis of a traditional fermented food reveals byproduct-associated fungal strains for waste-to-food upcycling.</title>
        <authorList>
            <consortium name="Lawrence Berkeley National Laboratory"/>
            <person name="Rekdal V.M."/>
            <person name="Villalobos-Escobedo J.M."/>
            <person name="Rodriguez-Valeron N."/>
            <person name="Garcia M.O."/>
            <person name="Vasquez D.P."/>
            <person name="Damayanti I."/>
            <person name="Sorensen P.M."/>
            <person name="Baidoo E.E."/>
            <person name="De Carvalho A.C."/>
            <person name="Riley R."/>
            <person name="Lipzen A."/>
            <person name="He G."/>
            <person name="Yan M."/>
            <person name="Haridas S."/>
            <person name="Daum C."/>
            <person name="Yoshinaga Y."/>
            <person name="Ng V."/>
            <person name="Grigoriev I.V."/>
            <person name="Munk R."/>
            <person name="Nuraida L."/>
            <person name="Wijaya C.H."/>
            <person name="Morales P.-C."/>
            <person name="Keasling J.D."/>
        </authorList>
    </citation>
    <scope>NUCLEOTIDE SEQUENCE [LARGE SCALE GENOMIC DNA]</scope>
    <source>
        <strain evidence="1 2">FGSC 2613</strain>
    </source>
</reference>
<dbReference type="EMBL" id="JAVLET010000005">
    <property type="protein sequence ID" value="KAL0469424.1"/>
    <property type="molecule type" value="Genomic_DNA"/>
</dbReference>
<sequence length="374" mass="40695">MSIEQLIGSRSELVPPVPPSGIWASPITLFNLRDNIDFQSQISYFQYLSSPKIGLAGFFVFGTESEASLLTRKERCHLLRCARDSVPSGFPIMAGVSAPSVRQVREHIMDAIASGANYVVVSPPVGSEPNKKGTKQENETVDAFFDDIAHYSQLRILISDEDGGIDLTSELIIRQAQRHKGKIVGAHLRSGSNVVGKITGLAREFPPSENEFAIFAGQSDYLVGGLAAGSSGCITAFANVLPWALVWQYHEYVNGEKNNDKGKKADAVRVSGMLAKVETQLLESGGGIAAIKFAASLYTGWRAGVVKGTGTTRRYPMASAGHKGMELFLPRKPQADISMEMKDEIWKAVNWALDLERDPVADYDLLEKEKAMAS</sequence>
<dbReference type="Gene3D" id="3.20.20.70">
    <property type="entry name" value="Aldolase class I"/>
    <property type="match status" value="1"/>
</dbReference>
<organism evidence="1 2">
    <name type="scientific">Neurospora intermedia</name>
    <dbReference type="NCBI Taxonomy" id="5142"/>
    <lineage>
        <taxon>Eukaryota</taxon>
        <taxon>Fungi</taxon>
        <taxon>Dikarya</taxon>
        <taxon>Ascomycota</taxon>
        <taxon>Pezizomycotina</taxon>
        <taxon>Sordariomycetes</taxon>
        <taxon>Sordariomycetidae</taxon>
        <taxon>Sordariales</taxon>
        <taxon>Sordariaceae</taxon>
        <taxon>Neurospora</taxon>
    </lineage>
</organism>
<accession>A0ABR3D9P9</accession>
<keyword evidence="2" id="KW-1185">Reference proteome</keyword>
<comment type="caution">
    <text evidence="1">The sequence shown here is derived from an EMBL/GenBank/DDBJ whole genome shotgun (WGS) entry which is preliminary data.</text>
</comment>
<dbReference type="SUPFAM" id="SSF51569">
    <property type="entry name" value="Aldolase"/>
    <property type="match status" value="1"/>
</dbReference>
<proteinExistence type="predicted"/>
<dbReference type="PANTHER" id="PTHR12128:SF47">
    <property type="entry name" value="DIHYDRODIPICOLINATE SYNTHASE-RELATED"/>
    <property type="match status" value="1"/>
</dbReference>
<dbReference type="PANTHER" id="PTHR12128">
    <property type="entry name" value="DIHYDRODIPICOLINATE SYNTHASE"/>
    <property type="match status" value="1"/>
</dbReference>
<protein>
    <submittedName>
        <fullName evidence="1">Dihydrodipicolinate synthetase</fullName>
    </submittedName>
</protein>
<dbReference type="Pfam" id="PF00701">
    <property type="entry name" value="DHDPS"/>
    <property type="match status" value="1"/>
</dbReference>
<evidence type="ECO:0000313" key="1">
    <source>
        <dbReference type="EMBL" id="KAL0469424.1"/>
    </source>
</evidence>